<dbReference type="AlphaFoldDB" id="A0AAU7ATB3"/>
<dbReference type="InterPro" id="IPR000073">
    <property type="entry name" value="AB_hydrolase_1"/>
</dbReference>
<evidence type="ECO:0008006" key="5">
    <source>
        <dbReference type="Google" id="ProtNLM"/>
    </source>
</evidence>
<evidence type="ECO:0000259" key="2">
    <source>
        <dbReference type="Pfam" id="PF00561"/>
    </source>
</evidence>
<dbReference type="Pfam" id="PF08386">
    <property type="entry name" value="Abhydrolase_4"/>
    <property type="match status" value="1"/>
</dbReference>
<dbReference type="KEGG" id="parq:DSM112329_01733"/>
<dbReference type="InterPro" id="IPR029058">
    <property type="entry name" value="AB_hydrolase_fold"/>
</dbReference>
<dbReference type="PANTHER" id="PTHR43722">
    <property type="entry name" value="PROLINE IMINOPEPTIDASE"/>
    <property type="match status" value="1"/>
</dbReference>
<keyword evidence="1" id="KW-0732">Signal</keyword>
<feature type="domain" description="Peptidase S33 tripeptidyl aminopeptidase-like C-terminal" evidence="3">
    <location>
        <begin position="400"/>
        <end position="484"/>
    </location>
</feature>
<dbReference type="EMBL" id="CP114014">
    <property type="protein sequence ID" value="XAY04895.1"/>
    <property type="molecule type" value="Genomic_DNA"/>
</dbReference>
<protein>
    <recommendedName>
        <fullName evidence="5">Alpha/beta hydrolase</fullName>
    </recommendedName>
</protein>
<dbReference type="InterPro" id="IPR013595">
    <property type="entry name" value="Pept_S33_TAP-like_C"/>
</dbReference>
<accession>A0AAU7ATB3</accession>
<reference evidence="4" key="1">
    <citation type="submission" date="2022-12" db="EMBL/GenBank/DDBJ databases">
        <title>Paraconexibacter alkalitolerans sp. nov. and Baekduia alba sp. nov., isolated from soil and emended description of the genera Paraconexibacter (Chun et al., 2020) and Baekduia (An et al., 2020).</title>
        <authorList>
            <person name="Vieira S."/>
            <person name="Huber K.J."/>
            <person name="Geppert A."/>
            <person name="Wolf J."/>
            <person name="Neumann-Schaal M."/>
            <person name="Muesken M."/>
            <person name="Overmann J."/>
        </authorList>
    </citation>
    <scope>NUCLEOTIDE SEQUENCE</scope>
    <source>
        <strain evidence="4">AEG42_29</strain>
    </source>
</reference>
<dbReference type="PANTHER" id="PTHR43722:SF1">
    <property type="entry name" value="PROLINE IMINOPEPTIDASE"/>
    <property type="match status" value="1"/>
</dbReference>
<name>A0AAU7ATB3_9ACTN</name>
<evidence type="ECO:0000313" key="4">
    <source>
        <dbReference type="EMBL" id="XAY04895.1"/>
    </source>
</evidence>
<dbReference type="Gene3D" id="3.40.50.1820">
    <property type="entry name" value="alpha/beta hydrolase"/>
    <property type="match status" value="1"/>
</dbReference>
<feature type="domain" description="AB hydrolase-1" evidence="2">
    <location>
        <begin position="90"/>
        <end position="245"/>
    </location>
</feature>
<gene>
    <name evidence="4" type="ORF">DSM112329_01733</name>
</gene>
<dbReference type="GO" id="GO:0004177">
    <property type="term" value="F:aminopeptidase activity"/>
    <property type="evidence" value="ECO:0007669"/>
    <property type="project" value="UniProtKB-EC"/>
</dbReference>
<dbReference type="GO" id="GO:0005737">
    <property type="term" value="C:cytoplasm"/>
    <property type="evidence" value="ECO:0007669"/>
    <property type="project" value="InterPro"/>
</dbReference>
<evidence type="ECO:0000259" key="3">
    <source>
        <dbReference type="Pfam" id="PF08386"/>
    </source>
</evidence>
<feature type="chain" id="PRO_5043649717" description="Alpha/beta hydrolase" evidence="1">
    <location>
        <begin position="22"/>
        <end position="491"/>
    </location>
</feature>
<evidence type="ECO:0000256" key="1">
    <source>
        <dbReference type="SAM" id="SignalP"/>
    </source>
</evidence>
<dbReference type="Pfam" id="PF00561">
    <property type="entry name" value="Abhydrolase_1"/>
    <property type="match status" value="1"/>
</dbReference>
<sequence length="491" mass="51785">MPSAVRRGAALAALVSVVAVAAPAAASGAQASVQARVAKCPKLPAGVKEGKDVRCYAVRQPLRHGRRPDDQRKVTIGVTRAVALRHTSAPPLIFLSGGPGEPNAQNVLAAVKPKQPNALSSLRRTRDIYFIEQRGVGLSRPELSCEKEMKAATSIPGTDAEISALVIATYEACAGRLKRQGIDLGGFTTAQIAQDLDSVRRALHIGRADVQATSYGTKVALAAAQRNPKWIRRMLLVSTIDPRANFALDAPGNLVRAVNTLNATCNLTSCRTRYGNLREKLDAGIESLAQAPLTSPAAPGQVLTAGLAITKVFSAFYTKQGIDQLPSLISAIARRDPKLLKAGDAGATAGLVTGQEYSVLCGEELSHLTAARIARASASLPSYARTFAGTQTTLGLPAVSICKAFDRKPQVARPTGLSNVRMPVLLVSGSLDQVTPPSYAAAVRKRLPRATSITLPAGHSAVNNVGPCGQKLVVAFFDVKRLPQCPKQRRN</sequence>
<proteinExistence type="predicted"/>
<dbReference type="InterPro" id="IPR005944">
    <property type="entry name" value="Pro_iminopeptidase"/>
</dbReference>
<dbReference type="GO" id="GO:0006508">
    <property type="term" value="P:proteolysis"/>
    <property type="evidence" value="ECO:0007669"/>
    <property type="project" value="InterPro"/>
</dbReference>
<feature type="signal peptide" evidence="1">
    <location>
        <begin position="1"/>
        <end position="21"/>
    </location>
</feature>
<dbReference type="SUPFAM" id="SSF53474">
    <property type="entry name" value="alpha/beta-Hydrolases"/>
    <property type="match status" value="1"/>
</dbReference>
<organism evidence="4">
    <name type="scientific">Paraconexibacter sp. AEG42_29</name>
    <dbReference type="NCBI Taxonomy" id="2997339"/>
    <lineage>
        <taxon>Bacteria</taxon>
        <taxon>Bacillati</taxon>
        <taxon>Actinomycetota</taxon>
        <taxon>Thermoleophilia</taxon>
        <taxon>Solirubrobacterales</taxon>
        <taxon>Paraconexibacteraceae</taxon>
        <taxon>Paraconexibacter</taxon>
    </lineage>
</organism>